<feature type="non-terminal residue" evidence="5">
    <location>
        <position position="404"/>
    </location>
</feature>
<gene>
    <name evidence="5" type="ORF">FA14DRAFT_109826</name>
</gene>
<keyword evidence="6" id="KW-1185">Reference proteome</keyword>
<comment type="similarity">
    <text evidence="1">Belongs to the FES1 family.</text>
</comment>
<proteinExistence type="inferred from homology"/>
<dbReference type="OrthoDB" id="10250458at2759"/>
<evidence type="ECO:0000256" key="1">
    <source>
        <dbReference type="ARBA" id="ARBA00011045"/>
    </source>
</evidence>
<dbReference type="GO" id="GO:0000774">
    <property type="term" value="F:adenyl-nucleotide exchange factor activity"/>
    <property type="evidence" value="ECO:0007669"/>
    <property type="project" value="TreeGrafter"/>
</dbReference>
<dbReference type="SUPFAM" id="SSF48371">
    <property type="entry name" value="ARM repeat"/>
    <property type="match status" value="1"/>
</dbReference>
<dbReference type="RefSeq" id="XP_025352714.1">
    <property type="nucleotide sequence ID" value="XM_025495891.1"/>
</dbReference>
<feature type="domain" description="Nucleotide exchange factor Fes1" evidence="4">
    <location>
        <begin position="4"/>
        <end position="102"/>
    </location>
</feature>
<dbReference type="PANTHER" id="PTHR19316">
    <property type="entry name" value="PROTEIN FOLDING REGULATOR"/>
    <property type="match status" value="1"/>
</dbReference>
<dbReference type="PANTHER" id="PTHR19316:SF18">
    <property type="entry name" value="HSP70-BINDING PROTEIN 1"/>
    <property type="match status" value="1"/>
</dbReference>
<dbReference type="STRING" id="1280837.A0A316V4M8"/>
<sequence>NPDQLLKWSIAQSTPGGGSGDAEADAANHPGIQQIAGDISSGRRPDLADPALYDALMGKSEAQMMREELSAALDTNRTESDRIQALDNFEMLIEQIDNANNITSMKMWEPLLGLLTGSQESHATSPAIQVATLWIVGTAVQNNDKAQMTVLQFGFLKPIISLLVHGADGQVRSKALYALSGILKHNAKAVLSFIELDGWNALCGALLDPDVSLRRKSAFLINSLLLQDDSASQSTQEEVPPARTGLSTAVAPVPNSGPGELPSAPLEQPPATLADGIKHPSIVSQLVESRLLNTLIVSLLPASIQSSLPSASLEGIDTATSAGPDGDIELRDDLDYAEKASRACLTFVEKCQEAKENGKDALQTIQQDQKQLVKTLLHALLQEWNEGAIEQDADIKQRWQELGL</sequence>
<dbReference type="Gene3D" id="1.25.10.10">
    <property type="entry name" value="Leucine-rich Repeat Variant"/>
    <property type="match status" value="1"/>
</dbReference>
<dbReference type="InParanoid" id="A0A316V4M8"/>
<dbReference type="GeneID" id="37017672"/>
<accession>A0A316V4M8</accession>
<feature type="non-terminal residue" evidence="5">
    <location>
        <position position="1"/>
    </location>
</feature>
<evidence type="ECO:0000259" key="4">
    <source>
        <dbReference type="Pfam" id="PF08609"/>
    </source>
</evidence>
<dbReference type="InterPro" id="IPR011989">
    <property type="entry name" value="ARM-like"/>
</dbReference>
<name>A0A316V4M8_9BASI</name>
<evidence type="ECO:0000313" key="5">
    <source>
        <dbReference type="EMBL" id="PWN32412.1"/>
    </source>
</evidence>
<dbReference type="InterPro" id="IPR016024">
    <property type="entry name" value="ARM-type_fold"/>
</dbReference>
<dbReference type="Proteomes" id="UP000245771">
    <property type="component" value="Unassembled WGS sequence"/>
</dbReference>
<evidence type="ECO:0000256" key="3">
    <source>
        <dbReference type="SAM" id="MobiDB-lite"/>
    </source>
</evidence>
<keyword evidence="2" id="KW-0677">Repeat</keyword>
<organism evidence="5 6">
    <name type="scientific">Meira miltonrushii</name>
    <dbReference type="NCBI Taxonomy" id="1280837"/>
    <lineage>
        <taxon>Eukaryota</taxon>
        <taxon>Fungi</taxon>
        <taxon>Dikarya</taxon>
        <taxon>Basidiomycota</taxon>
        <taxon>Ustilaginomycotina</taxon>
        <taxon>Exobasidiomycetes</taxon>
        <taxon>Exobasidiales</taxon>
        <taxon>Brachybasidiaceae</taxon>
        <taxon>Meira</taxon>
    </lineage>
</organism>
<dbReference type="GO" id="GO:0005783">
    <property type="term" value="C:endoplasmic reticulum"/>
    <property type="evidence" value="ECO:0007669"/>
    <property type="project" value="TreeGrafter"/>
</dbReference>
<dbReference type="InterPro" id="IPR050693">
    <property type="entry name" value="Hsp70_NEF-Inhibitors"/>
</dbReference>
<dbReference type="EMBL" id="KZ819605">
    <property type="protein sequence ID" value="PWN32412.1"/>
    <property type="molecule type" value="Genomic_DNA"/>
</dbReference>
<reference evidence="5 6" key="1">
    <citation type="journal article" date="2018" name="Mol. Biol. Evol.">
        <title>Broad Genomic Sampling Reveals a Smut Pathogenic Ancestry of the Fungal Clade Ustilaginomycotina.</title>
        <authorList>
            <person name="Kijpornyongpan T."/>
            <person name="Mondo S.J."/>
            <person name="Barry K."/>
            <person name="Sandor L."/>
            <person name="Lee J."/>
            <person name="Lipzen A."/>
            <person name="Pangilinan J."/>
            <person name="LaButti K."/>
            <person name="Hainaut M."/>
            <person name="Henrissat B."/>
            <person name="Grigoriev I.V."/>
            <person name="Spatafora J.W."/>
            <person name="Aime M.C."/>
        </authorList>
    </citation>
    <scope>NUCLEOTIDE SEQUENCE [LARGE SCALE GENOMIC DNA]</scope>
    <source>
        <strain evidence="5 6">MCA 3882</strain>
    </source>
</reference>
<dbReference type="AlphaFoldDB" id="A0A316V4M8"/>
<dbReference type="Pfam" id="PF08609">
    <property type="entry name" value="Fes1"/>
    <property type="match status" value="1"/>
</dbReference>
<protein>
    <submittedName>
        <fullName evidence="5">Fes1-domain-containing protein</fullName>
    </submittedName>
</protein>
<evidence type="ECO:0000256" key="2">
    <source>
        <dbReference type="ARBA" id="ARBA00022737"/>
    </source>
</evidence>
<dbReference type="InterPro" id="IPR013918">
    <property type="entry name" value="Nucleotide_exch_fac_Fes1"/>
</dbReference>
<evidence type="ECO:0000313" key="6">
    <source>
        <dbReference type="Proteomes" id="UP000245771"/>
    </source>
</evidence>
<feature type="region of interest" description="Disordered" evidence="3">
    <location>
        <begin position="231"/>
        <end position="263"/>
    </location>
</feature>